<dbReference type="PROSITE" id="PS50082">
    <property type="entry name" value="WD_REPEATS_2"/>
    <property type="match status" value="1"/>
</dbReference>
<dbReference type="AlphaFoldDB" id="A0A2H3A7V0"/>
<dbReference type="SMART" id="SM00320">
    <property type="entry name" value="WD40"/>
    <property type="match status" value="2"/>
</dbReference>
<feature type="compositionally biased region" description="Acidic residues" evidence="2">
    <location>
        <begin position="89"/>
        <end position="98"/>
    </location>
</feature>
<evidence type="ECO:0000313" key="3">
    <source>
        <dbReference type="EMBL" id="OTA07971.1"/>
    </source>
</evidence>
<dbReference type="Pfam" id="PF00400">
    <property type="entry name" value="WD40"/>
    <property type="match status" value="1"/>
</dbReference>
<feature type="compositionally biased region" description="Low complexity" evidence="2">
    <location>
        <begin position="101"/>
        <end position="114"/>
    </location>
</feature>
<dbReference type="OrthoDB" id="20669at2759"/>
<feature type="region of interest" description="Disordered" evidence="2">
    <location>
        <begin position="148"/>
        <end position="187"/>
    </location>
</feature>
<accession>A0A2H3A7V0</accession>
<evidence type="ECO:0000256" key="1">
    <source>
        <dbReference type="PROSITE-ProRule" id="PRU00221"/>
    </source>
</evidence>
<reference evidence="3 4" key="1">
    <citation type="journal article" date="2015" name="Genome Announc.">
        <title>Genome sequence and annotation of Trichoderma parareesei, the ancestor of the cellulase producer Trichoderma reesei.</title>
        <authorList>
            <person name="Yang D."/>
            <person name="Pomraning K."/>
            <person name="Kopchinskiy A."/>
            <person name="Karimi Aghcheh R."/>
            <person name="Atanasova L."/>
            <person name="Chenthamara K."/>
            <person name="Baker S.E."/>
            <person name="Zhang R."/>
            <person name="Shen Q."/>
            <person name="Freitag M."/>
            <person name="Kubicek C.P."/>
            <person name="Druzhinina I.S."/>
        </authorList>
    </citation>
    <scope>NUCLEOTIDE SEQUENCE [LARGE SCALE GENOMIC DNA]</scope>
    <source>
        <strain evidence="3 4">CBS 125925</strain>
    </source>
</reference>
<dbReference type="PROSITE" id="PS50294">
    <property type="entry name" value="WD_REPEATS_REGION"/>
    <property type="match status" value="1"/>
</dbReference>
<dbReference type="PANTHER" id="PTHR43991">
    <property type="entry name" value="WD REPEAT PROTEIN (AFU_ORTHOLOGUE AFUA_8G05640)-RELATED"/>
    <property type="match status" value="1"/>
</dbReference>
<organism evidence="3 4">
    <name type="scientific">Trichoderma parareesei</name>
    <name type="common">Filamentous fungus</name>
    <dbReference type="NCBI Taxonomy" id="858221"/>
    <lineage>
        <taxon>Eukaryota</taxon>
        <taxon>Fungi</taxon>
        <taxon>Dikarya</taxon>
        <taxon>Ascomycota</taxon>
        <taxon>Pezizomycotina</taxon>
        <taxon>Sordariomycetes</taxon>
        <taxon>Hypocreomycetidae</taxon>
        <taxon>Hypocreales</taxon>
        <taxon>Hypocreaceae</taxon>
        <taxon>Trichoderma</taxon>
    </lineage>
</organism>
<dbReference type="EMBL" id="LFMI01000811">
    <property type="protein sequence ID" value="OTA07971.1"/>
    <property type="molecule type" value="Genomic_DNA"/>
</dbReference>
<proteinExistence type="predicted"/>
<keyword evidence="1" id="KW-0853">WD repeat</keyword>
<name>A0A2H3A7V0_TRIPA</name>
<protein>
    <submittedName>
        <fullName evidence="3">Uncharacterized protein</fullName>
    </submittedName>
</protein>
<feature type="region of interest" description="Disordered" evidence="2">
    <location>
        <begin position="206"/>
        <end position="231"/>
    </location>
</feature>
<comment type="caution">
    <text evidence="3">The sequence shown here is derived from an EMBL/GenBank/DDBJ whole genome shotgun (WGS) entry which is preliminary data.</text>
</comment>
<dbReference type="PANTHER" id="PTHR43991:SF12">
    <property type="entry name" value="WD REPEAT PROTEIN (AFU_ORTHOLOGUE AFUA_8G05640)"/>
    <property type="match status" value="1"/>
</dbReference>
<sequence>MRSESLPLPQDDGFDELDDYDETDVPPPERCVYCIRYHSCHIHVGQPKHEDNRGQAQAQDPTFHGPGNSNNISIYGDQHHQHHQHSEYDQDESYDAEEVMTPAPVDAAPTAGAANGNGDGNGNLGHQANQSFPYTTVYYGHAYGQSYAQGHQYPPPQANHDQEMSDSDGGAPLNSYNGAAPSNPVASGAMAPSHYFYHANAMDDEDDMEREDDDDNDDLDGDEDLDDEDLDDDEFDAEVLALMEEDLYLPPDQTPTASTTPIPSLMQYLQGTGPQPIASVSALAQALVNQATNQLPGQGLTDDELSLDEEEQALLLDPFPPVHISNPNPSILGSENYGLIDFLRVWAYGHIVIRGKKLPVPGLHRVLKQATSGVERVHYHDLRGDGCDMQGLDWDSMNTTRHAARRIRRLTYKNYVNRLGSDTLSSAEAQLPSTDSFFRFRRMDIRKDISLAHFQLRSVLACPTRTHAYYPSTQGINVMNTSTNRTSLAMNLRGFAGMTAPAVSTLDAGCGVLMAGTFNGDYFLQSLSTQDKRAYSEGQISNDISGITNHIKIYKPRRSGSPVAAIASNDQGFRLLDLQTEKFTAKFTYPFALNCSAMSPDGRLRVVVGDDLNVLITNAETGEILQQLGGHRDYGFACDWSDNGYTVATGFQDRTVKIWDARYWRNANGVSAPLTTISTEMAGVRNLRFSPSGSGRPVLAAAEEADFVNLIDAQTFTTKQTIDVFGEIGGVAFTNDGQDLNVLCCDAHRGGLLQFERCSFGVDEPLSGGRQRTHGEGGPFNQWDFVKRRRPPMYMDGPGVF</sequence>
<feature type="region of interest" description="Disordered" evidence="2">
    <location>
        <begin position="47"/>
        <end position="128"/>
    </location>
</feature>
<dbReference type="InterPro" id="IPR001680">
    <property type="entry name" value="WD40_rpt"/>
</dbReference>
<dbReference type="Gene3D" id="2.130.10.10">
    <property type="entry name" value="YVTN repeat-like/Quinoprotein amine dehydrogenase"/>
    <property type="match status" value="1"/>
</dbReference>
<keyword evidence="4" id="KW-1185">Reference proteome</keyword>
<dbReference type="InterPro" id="IPR036322">
    <property type="entry name" value="WD40_repeat_dom_sf"/>
</dbReference>
<feature type="region of interest" description="Disordered" evidence="2">
    <location>
        <begin position="1"/>
        <end position="23"/>
    </location>
</feature>
<feature type="compositionally biased region" description="Acidic residues" evidence="2">
    <location>
        <begin position="12"/>
        <end position="23"/>
    </location>
</feature>
<dbReference type="Proteomes" id="UP000219286">
    <property type="component" value="Unassembled WGS sequence"/>
</dbReference>
<feature type="repeat" description="WD" evidence="1">
    <location>
        <begin position="628"/>
        <end position="660"/>
    </location>
</feature>
<dbReference type="SUPFAM" id="SSF50978">
    <property type="entry name" value="WD40 repeat-like"/>
    <property type="match status" value="1"/>
</dbReference>
<dbReference type="InterPro" id="IPR015943">
    <property type="entry name" value="WD40/YVTN_repeat-like_dom_sf"/>
</dbReference>
<gene>
    <name evidence="3" type="ORF">A9Z42_0089020</name>
</gene>
<evidence type="ECO:0000313" key="4">
    <source>
        <dbReference type="Proteomes" id="UP000219286"/>
    </source>
</evidence>
<evidence type="ECO:0000256" key="2">
    <source>
        <dbReference type="SAM" id="MobiDB-lite"/>
    </source>
</evidence>